<reference evidence="5" key="1">
    <citation type="submission" date="2009-08" db="EMBL/GenBank/DDBJ databases">
        <title>The complete genome of Chitinophaga pinensis DSM 2588.</title>
        <authorList>
            <consortium name="US DOE Joint Genome Institute (JGI-PGF)"/>
            <person name="Lucas S."/>
            <person name="Copeland A."/>
            <person name="Lapidus A."/>
            <person name="Glavina del Rio T."/>
            <person name="Dalin E."/>
            <person name="Tice H."/>
            <person name="Bruce D."/>
            <person name="Goodwin L."/>
            <person name="Pitluck S."/>
            <person name="Kyrpides N."/>
            <person name="Mavromatis K."/>
            <person name="Ivanova N."/>
            <person name="Mikhailova N."/>
            <person name="Sims D."/>
            <person name="Meinche L."/>
            <person name="Brettin T."/>
            <person name="Detter J.C."/>
            <person name="Han C."/>
            <person name="Larimer F."/>
            <person name="Land M."/>
            <person name="Hauser L."/>
            <person name="Markowitz V."/>
            <person name="Cheng J.-F."/>
            <person name="Hugenholtz P."/>
            <person name="Woyke T."/>
            <person name="Wu D."/>
            <person name="Spring S."/>
            <person name="Klenk H.-P."/>
            <person name="Eisen J.A."/>
        </authorList>
    </citation>
    <scope>NUCLEOTIDE SEQUENCE [LARGE SCALE GENOMIC DNA]</scope>
    <source>
        <strain evidence="5">ATCC 43595 / DSM 2588 / LMG 13176 / NBRC 15968 / NCIMB 11800 / UQM 2034</strain>
    </source>
</reference>
<dbReference type="AlphaFoldDB" id="A0A979GZK0"/>
<evidence type="ECO:0000256" key="1">
    <source>
        <dbReference type="SAM" id="Coils"/>
    </source>
</evidence>
<keyword evidence="2" id="KW-0812">Transmembrane</keyword>
<dbReference type="Pfam" id="PF05569">
    <property type="entry name" value="Peptidase_M56"/>
    <property type="match status" value="1"/>
</dbReference>
<dbReference type="RefSeq" id="WP_012792798.1">
    <property type="nucleotide sequence ID" value="NC_013132.1"/>
</dbReference>
<feature type="transmembrane region" description="Helical" evidence="2">
    <location>
        <begin position="20"/>
        <end position="38"/>
    </location>
</feature>
<feature type="coiled-coil region" evidence="1">
    <location>
        <begin position="385"/>
        <end position="416"/>
    </location>
</feature>
<feature type="transmembrane region" description="Helical" evidence="2">
    <location>
        <begin position="126"/>
        <end position="149"/>
    </location>
</feature>
<proteinExistence type="predicted"/>
<dbReference type="PANTHER" id="PTHR34978">
    <property type="entry name" value="POSSIBLE SENSOR-TRANSDUCER PROTEIN BLAR"/>
    <property type="match status" value="1"/>
</dbReference>
<gene>
    <name evidence="4" type="ordered locus">Cpin_5199</name>
</gene>
<organism evidence="4 5">
    <name type="scientific">Chitinophaga pinensis (strain ATCC 43595 / DSM 2588 / LMG 13176 / NBRC 15968 / NCIMB 11800 / UQM 2034)</name>
    <dbReference type="NCBI Taxonomy" id="485918"/>
    <lineage>
        <taxon>Bacteria</taxon>
        <taxon>Pseudomonadati</taxon>
        <taxon>Bacteroidota</taxon>
        <taxon>Chitinophagia</taxon>
        <taxon>Chitinophagales</taxon>
        <taxon>Chitinophagaceae</taxon>
        <taxon>Chitinophaga</taxon>
    </lineage>
</organism>
<protein>
    <submittedName>
        <fullName evidence="4">Peptidase M56 BlaR1</fullName>
    </submittedName>
</protein>
<dbReference type="InterPro" id="IPR008756">
    <property type="entry name" value="Peptidase_M56"/>
</dbReference>
<evidence type="ECO:0000256" key="2">
    <source>
        <dbReference type="SAM" id="Phobius"/>
    </source>
</evidence>
<evidence type="ECO:0000313" key="5">
    <source>
        <dbReference type="Proteomes" id="UP000002215"/>
    </source>
</evidence>
<name>A0A979GZK0_CHIPD</name>
<evidence type="ECO:0000313" key="4">
    <source>
        <dbReference type="EMBL" id="ACU62630.1"/>
    </source>
</evidence>
<dbReference type="InterPro" id="IPR052173">
    <property type="entry name" value="Beta-lactam_resp_regulator"/>
</dbReference>
<dbReference type="PANTHER" id="PTHR34978:SF3">
    <property type="entry name" value="SLR0241 PROTEIN"/>
    <property type="match status" value="1"/>
</dbReference>
<dbReference type="Gene3D" id="3.30.2010.10">
    <property type="entry name" value="Metalloproteases ('zincins'), catalytic domain"/>
    <property type="match status" value="1"/>
</dbReference>
<dbReference type="EMBL" id="CP001699">
    <property type="protein sequence ID" value="ACU62630.1"/>
    <property type="molecule type" value="Genomic_DNA"/>
</dbReference>
<sequence>MQLSFLPEPLLKAICWTLIHSLWEGLVITLLAGLVIIITRKTIPTLRYNLLSGLFLLFIIVSGFTFQRVYRTFSNDRIALSGVAPQTTVVQQDASFPPAIIQKDKVYEQRPFSERFIAYFDRHAPLIVTIWFIIFSCKFVIMLSSLNYLQRIRYRKTHQPDSYWKQRINTFRRQLGITKAVLLLESEIVKAPAVIGFLKPVILIPFGLMSQLPADQIEAILLHELAHIKRRDYLVNLMQSFAEMIFFFNPAILWLSALIRQEREHCCDDIAIAVTKDKGKFINALVAFQDHNISMTYEMAFPGRKNQLLERVKRILNNNNTTLNVMEKISLISCFVVISVFAVAFSTPEQQPSASYTQSLIRTTPQNIKTMDTTAPLVSAPPLSMEELKERNEQSAAAARQNVEKLSRENEETQHKIISDIVKAKVVTDKAQLFSYKLSNTEFLVNDVKQPTTLFEKFKEKYIKSPGTTVLSYQRVP</sequence>
<feature type="domain" description="Peptidase M56" evidence="3">
    <location>
        <begin position="37"/>
        <end position="285"/>
    </location>
</feature>
<dbReference type="KEGG" id="cpi:Cpin_5199"/>
<feature type="transmembrane region" description="Helical" evidence="2">
    <location>
        <begin position="50"/>
        <end position="70"/>
    </location>
</feature>
<keyword evidence="2" id="KW-1133">Transmembrane helix</keyword>
<keyword evidence="1" id="KW-0175">Coiled coil</keyword>
<dbReference type="OrthoDB" id="15218at2"/>
<dbReference type="CDD" id="cd07341">
    <property type="entry name" value="M56_BlaR1_MecR1_like"/>
    <property type="match status" value="1"/>
</dbReference>
<keyword evidence="2" id="KW-0472">Membrane</keyword>
<evidence type="ECO:0000259" key="3">
    <source>
        <dbReference type="Pfam" id="PF05569"/>
    </source>
</evidence>
<accession>A0A979GZK0</accession>
<feature type="transmembrane region" description="Helical" evidence="2">
    <location>
        <begin position="233"/>
        <end position="255"/>
    </location>
</feature>
<dbReference type="Proteomes" id="UP000002215">
    <property type="component" value="Chromosome"/>
</dbReference>
<reference evidence="4 5" key="2">
    <citation type="journal article" date="2010" name="Stand. Genomic Sci.">
        <title>Complete genome sequence of Chitinophaga pinensis type strain (UQM 2034).</title>
        <authorList>
            <person name="Glavina Del Rio T."/>
            <person name="Abt B."/>
            <person name="Spring S."/>
            <person name="Lapidus A."/>
            <person name="Nolan M."/>
            <person name="Tice H."/>
            <person name="Copeland A."/>
            <person name="Cheng J.F."/>
            <person name="Chen F."/>
            <person name="Bruce D."/>
            <person name="Goodwin L."/>
            <person name="Pitluck S."/>
            <person name="Ivanova N."/>
            <person name="Mavromatis K."/>
            <person name="Mikhailova N."/>
            <person name="Pati A."/>
            <person name="Chen A."/>
            <person name="Palaniappan K."/>
            <person name="Land M."/>
            <person name="Hauser L."/>
            <person name="Chang Y.J."/>
            <person name="Jeffries C.D."/>
            <person name="Chain P."/>
            <person name="Saunders E."/>
            <person name="Detter J.C."/>
            <person name="Brettin T."/>
            <person name="Rohde M."/>
            <person name="Goker M."/>
            <person name="Bristow J."/>
            <person name="Eisen J.A."/>
            <person name="Markowitz V."/>
            <person name="Hugenholtz P."/>
            <person name="Kyrpides N.C."/>
            <person name="Klenk H.P."/>
            <person name="Lucas S."/>
        </authorList>
    </citation>
    <scope>NUCLEOTIDE SEQUENCE [LARGE SCALE GENOMIC DNA]</scope>
    <source>
        <strain evidence="5">ATCC 43595 / DSM 2588 / LMG 13176 / NBRC 15968 / NCIMB 11800 / UQM 2034</strain>
    </source>
</reference>